<dbReference type="PROSITE" id="PS51450">
    <property type="entry name" value="LRR"/>
    <property type="match status" value="3"/>
</dbReference>
<dbReference type="SMART" id="SM00369">
    <property type="entry name" value="LRR_TYP"/>
    <property type="match status" value="8"/>
</dbReference>
<evidence type="ECO:0000256" key="3">
    <source>
        <dbReference type="SAM" id="MobiDB-lite"/>
    </source>
</evidence>
<evidence type="ECO:0000313" key="6">
    <source>
        <dbReference type="Proteomes" id="UP000708208"/>
    </source>
</evidence>
<feature type="region of interest" description="Disordered" evidence="3">
    <location>
        <begin position="665"/>
        <end position="694"/>
    </location>
</feature>
<accession>A0A8J2JGW1</accession>
<dbReference type="PANTHER" id="PTHR24366:SF168">
    <property type="entry name" value="GH22922P-RELATED"/>
    <property type="match status" value="1"/>
</dbReference>
<feature type="region of interest" description="Disordered" evidence="3">
    <location>
        <begin position="963"/>
        <end position="983"/>
    </location>
</feature>
<organism evidence="5 6">
    <name type="scientific">Allacma fusca</name>
    <dbReference type="NCBI Taxonomy" id="39272"/>
    <lineage>
        <taxon>Eukaryota</taxon>
        <taxon>Metazoa</taxon>
        <taxon>Ecdysozoa</taxon>
        <taxon>Arthropoda</taxon>
        <taxon>Hexapoda</taxon>
        <taxon>Collembola</taxon>
        <taxon>Symphypleona</taxon>
        <taxon>Sminthuridae</taxon>
        <taxon>Allacma</taxon>
    </lineage>
</organism>
<feature type="compositionally biased region" description="Low complexity" evidence="3">
    <location>
        <begin position="668"/>
        <end position="687"/>
    </location>
</feature>
<feature type="compositionally biased region" description="Polar residues" evidence="3">
    <location>
        <begin position="1111"/>
        <end position="1120"/>
    </location>
</feature>
<feature type="compositionally biased region" description="Basic and acidic residues" evidence="3">
    <location>
        <begin position="563"/>
        <end position="577"/>
    </location>
</feature>
<proteinExistence type="predicted"/>
<feature type="transmembrane region" description="Helical" evidence="4">
    <location>
        <begin position="48"/>
        <end position="68"/>
    </location>
</feature>
<keyword evidence="4" id="KW-0812">Transmembrane</keyword>
<comment type="caution">
    <text evidence="5">The sequence shown here is derived from an EMBL/GenBank/DDBJ whole genome shotgun (WGS) entry which is preliminary data.</text>
</comment>
<dbReference type="AlphaFoldDB" id="A0A8J2JGW1"/>
<evidence type="ECO:0000256" key="2">
    <source>
        <dbReference type="ARBA" id="ARBA00022737"/>
    </source>
</evidence>
<evidence type="ECO:0000256" key="4">
    <source>
        <dbReference type="SAM" id="Phobius"/>
    </source>
</evidence>
<keyword evidence="4" id="KW-1133">Transmembrane helix</keyword>
<sequence length="1182" mass="130415">MLKHKDQVKTKSLKREENNFKCQIVNMSSPNLTIHLKRVTGYHSSSKLLFLMIPWLFLFLSSSFLTGANGAEEDCPWYGNARVPAIIKSNCLCARNRTSHNQLSVQCHEIDGQQLVSILIGNRAGLKDPIELLYLNGSQVTDSNGQIPARLFREIKLVSLQLSGCSVKSIHPEAFRGQENYLKHLSLAQNQLIEVPSTSLELLTHLVLLDLSYNKITKIPQSAFETLTKLSTIKLNDNNLELDTHCFKGLENSLRNLNLKGTRISMIPEAISNLSSLAFLDLAQNRLRDLEPLPFLRLDSLTVLNLERNLLQSLPESVFTGVNDTLSSLSLLNNLITHFPKEALHSLKELRNKVAKIISNFKFLVSTQHPFRIEISSKAELLSCRFVYCCFFLACGGVLDLGFNLLTEIPSDAFSGLSSLTLLALDGNPLATLPLTSFTPLNSTLRGLSLGGRFLSCDCRIKWVHDWIQEYDLQVTSRERNPQFCGSPPALRQSNFYQLQTEDFKCEKTEPSTSPQPDIESSDDAPTNSNPKPFAARNDNIGKIRQNIRVQKPRIKPLTTQATKKDDERPGGSESERVPLMAPTSYENDNDDEYDSGSESQEHEIHDTASSNSEPVEKLAQSIPTTTKSPLLETTKPTQLPAQPTRKALNTAVIKAFPGLRPKFQQKTITSTTSSTSVSSTSTSSTTGDTQDDLPVMNHNAENRYSTAPIPTFSTTMQPHIPAQRFVPSETIQIRKPSVSFDGPDFDDSKIPVITGVGPVRTISGTGSMIPNSNNAGNVISIKTSTLSPIQTQPHPVIPPPQTSPSLGIGVNNRPPNLIFAEKSDILLKDVERSGDTVLLHWESQKQVAGFRIIYRIFGEDTFRHGPPLATTEREYRIKSIPVDQCIVVCVVPYEDILYNEISPSAGSVPPGSQCKELKPNSPSALMNNMDKITIGASAAICATVILAVFIFILITRRSKNRRPSSGLISKVPPGSMLSQSPGPPALITPGSLSLIKEWDQLSAISARSIPRARVYHGNSIMESTGNISNGHSHGHGTSRSVVLPVQSQRSIPDGHSTHRSYLSAHHAHHNHSMHSYGHNTGHSTTSAAVNNYLNNQSRLLRASLGSRSSQDALNKQLGPSTHVHRHFEQNQKRRRPGVAGRLSQSDSLNTLSGYETPDNWTDHDMDVYVARNATRHDLVQL</sequence>
<reference evidence="5" key="1">
    <citation type="submission" date="2021-06" db="EMBL/GenBank/DDBJ databases">
        <authorList>
            <person name="Hodson N. C."/>
            <person name="Mongue J. A."/>
            <person name="Jaron S. K."/>
        </authorList>
    </citation>
    <scope>NUCLEOTIDE SEQUENCE</scope>
</reference>
<dbReference type="InterPro" id="IPR001611">
    <property type="entry name" value="Leu-rich_rpt"/>
</dbReference>
<gene>
    <name evidence="5" type="ORF">AFUS01_LOCUS7936</name>
</gene>
<dbReference type="Proteomes" id="UP000708208">
    <property type="component" value="Unassembled WGS sequence"/>
</dbReference>
<keyword evidence="4" id="KW-0472">Membrane</keyword>
<keyword evidence="1" id="KW-0433">Leucine-rich repeat</keyword>
<feature type="compositionally biased region" description="Polar residues" evidence="3">
    <location>
        <begin position="1143"/>
        <end position="1154"/>
    </location>
</feature>
<feature type="region of interest" description="Disordered" evidence="3">
    <location>
        <begin position="1106"/>
        <end position="1157"/>
    </location>
</feature>
<dbReference type="EMBL" id="CAJVCH010054242">
    <property type="protein sequence ID" value="CAG7718552.1"/>
    <property type="molecule type" value="Genomic_DNA"/>
</dbReference>
<protein>
    <submittedName>
        <fullName evidence="5">Uncharacterized protein</fullName>
    </submittedName>
</protein>
<name>A0A8J2JGW1_9HEXA</name>
<dbReference type="PANTHER" id="PTHR24366">
    <property type="entry name" value="IG(IMMUNOGLOBULIN) AND LRR(LEUCINE RICH REPEAT) DOMAINS"/>
    <property type="match status" value="1"/>
</dbReference>
<evidence type="ECO:0000256" key="1">
    <source>
        <dbReference type="ARBA" id="ARBA00022614"/>
    </source>
</evidence>
<keyword evidence="2" id="KW-0677">Repeat</keyword>
<feature type="region of interest" description="Disordered" evidence="3">
    <location>
        <begin position="505"/>
        <end position="643"/>
    </location>
</feature>
<dbReference type="SMART" id="SM00365">
    <property type="entry name" value="LRR_SD22"/>
    <property type="match status" value="3"/>
</dbReference>
<dbReference type="Pfam" id="PF13855">
    <property type="entry name" value="LRR_8"/>
    <property type="match status" value="3"/>
</dbReference>
<dbReference type="InterPro" id="IPR003591">
    <property type="entry name" value="Leu-rich_rpt_typical-subtyp"/>
</dbReference>
<evidence type="ECO:0000313" key="5">
    <source>
        <dbReference type="EMBL" id="CAG7718552.1"/>
    </source>
</evidence>
<keyword evidence="6" id="KW-1185">Reference proteome</keyword>
<dbReference type="OrthoDB" id="6359842at2759"/>
<feature type="transmembrane region" description="Helical" evidence="4">
    <location>
        <begin position="933"/>
        <end position="955"/>
    </location>
</feature>